<keyword evidence="1" id="KW-0732">Signal</keyword>
<dbReference type="RefSeq" id="WP_310520394.1">
    <property type="nucleotide sequence ID" value="NZ_BAABBS010000002.1"/>
</dbReference>
<sequence>MPRARPAGANALAVVVAALVLAGCATGASAPGDAGPEAVGGTIRGLSVEVRQGRFDVPDRVLVVSFANDGEERLVIDRAEVVSPALEPGMTRSRPIELDPGDRLDARFPLTASVCDAAPDTTVDVLVRRGPDVGADDGRRAAVVPSDPYDTMARINDRDCLADSVAAAASIVLPDRLRTTGEGTDARAVIDVGVEPAASGDLALEITQVLGTTLIGSEAGGAWPVGLDVAAGDPATTVELPVRPARCDAHAIADDKRGTILPFEVRTSDGRSGVLELPSGDALKADLYAYYAERCGLD</sequence>
<dbReference type="Proteomes" id="UP001260072">
    <property type="component" value="Unassembled WGS sequence"/>
</dbReference>
<dbReference type="EMBL" id="JAVKGS010000002">
    <property type="protein sequence ID" value="MDR5691799.1"/>
    <property type="molecule type" value="Genomic_DNA"/>
</dbReference>
<gene>
    <name evidence="2" type="ORF">RH861_06945</name>
</gene>
<dbReference type="PROSITE" id="PS51257">
    <property type="entry name" value="PROKAR_LIPOPROTEIN"/>
    <property type="match status" value="1"/>
</dbReference>
<evidence type="ECO:0000313" key="2">
    <source>
        <dbReference type="EMBL" id="MDR5691799.1"/>
    </source>
</evidence>
<accession>A0ABU1FJ69</accession>
<feature type="chain" id="PRO_5046667049" description="Lipoprotein" evidence="1">
    <location>
        <begin position="31"/>
        <end position="298"/>
    </location>
</feature>
<proteinExistence type="predicted"/>
<feature type="signal peptide" evidence="1">
    <location>
        <begin position="1"/>
        <end position="30"/>
    </location>
</feature>
<evidence type="ECO:0000256" key="1">
    <source>
        <dbReference type="SAM" id="SignalP"/>
    </source>
</evidence>
<evidence type="ECO:0008006" key="4">
    <source>
        <dbReference type="Google" id="ProtNLM"/>
    </source>
</evidence>
<comment type="caution">
    <text evidence="2">The sequence shown here is derived from an EMBL/GenBank/DDBJ whole genome shotgun (WGS) entry which is preliminary data.</text>
</comment>
<name>A0ABU1FJ69_9MICO</name>
<reference evidence="3" key="1">
    <citation type="submission" date="2023-07" db="EMBL/GenBank/DDBJ databases">
        <title>Description of three actinobacteria isolated from air of manufacturing shop in a pharmaceutical factory.</title>
        <authorList>
            <person name="Zhang D.-F."/>
        </authorList>
    </citation>
    <scope>NUCLEOTIDE SEQUENCE [LARGE SCALE GENOMIC DNA]</scope>
    <source>
        <strain evidence="3">CCTCC AB 2011122</strain>
    </source>
</reference>
<keyword evidence="3" id="KW-1185">Reference proteome</keyword>
<evidence type="ECO:0000313" key="3">
    <source>
        <dbReference type="Proteomes" id="UP001260072"/>
    </source>
</evidence>
<protein>
    <recommendedName>
        <fullName evidence="4">Lipoprotein</fullName>
    </recommendedName>
</protein>
<organism evidence="2 3">
    <name type="scientific">Agromyces indicus</name>
    <dbReference type="NCBI Taxonomy" id="758919"/>
    <lineage>
        <taxon>Bacteria</taxon>
        <taxon>Bacillati</taxon>
        <taxon>Actinomycetota</taxon>
        <taxon>Actinomycetes</taxon>
        <taxon>Micrococcales</taxon>
        <taxon>Microbacteriaceae</taxon>
        <taxon>Agromyces</taxon>
    </lineage>
</organism>